<reference evidence="1" key="1">
    <citation type="submission" date="2020-08" db="EMBL/GenBank/DDBJ databases">
        <title>Multicomponent nature underlies the extraordinary mechanical properties of spider dragline silk.</title>
        <authorList>
            <person name="Kono N."/>
            <person name="Nakamura H."/>
            <person name="Mori M."/>
            <person name="Yoshida Y."/>
            <person name="Ohtoshi R."/>
            <person name="Malay A.D."/>
            <person name="Moran D.A.P."/>
            <person name="Tomita M."/>
            <person name="Numata K."/>
            <person name="Arakawa K."/>
        </authorList>
    </citation>
    <scope>NUCLEOTIDE SEQUENCE</scope>
</reference>
<dbReference type="EMBL" id="BMAW01093197">
    <property type="protein sequence ID" value="GFS59228.1"/>
    <property type="molecule type" value="Genomic_DNA"/>
</dbReference>
<evidence type="ECO:0000313" key="2">
    <source>
        <dbReference type="Proteomes" id="UP000887013"/>
    </source>
</evidence>
<keyword evidence="2" id="KW-1185">Reference proteome</keyword>
<protein>
    <submittedName>
        <fullName evidence="1">Uncharacterized protein</fullName>
    </submittedName>
</protein>
<sequence>MILKVLTWCGGKQWGEHWQFFGRLDCVAPLKLISSSNLVVASRMKEFIRLGKKFRQIELPPIGCFVAIGKREKGNGRRDLDDTCERSTGGQAANSIFCRDR</sequence>
<evidence type="ECO:0000313" key="1">
    <source>
        <dbReference type="EMBL" id="GFS59228.1"/>
    </source>
</evidence>
<dbReference type="Proteomes" id="UP000887013">
    <property type="component" value="Unassembled WGS sequence"/>
</dbReference>
<gene>
    <name evidence="1" type="ORF">NPIL_673541</name>
</gene>
<organism evidence="1 2">
    <name type="scientific">Nephila pilipes</name>
    <name type="common">Giant wood spider</name>
    <name type="synonym">Nephila maculata</name>
    <dbReference type="NCBI Taxonomy" id="299642"/>
    <lineage>
        <taxon>Eukaryota</taxon>
        <taxon>Metazoa</taxon>
        <taxon>Ecdysozoa</taxon>
        <taxon>Arthropoda</taxon>
        <taxon>Chelicerata</taxon>
        <taxon>Arachnida</taxon>
        <taxon>Araneae</taxon>
        <taxon>Araneomorphae</taxon>
        <taxon>Entelegynae</taxon>
        <taxon>Araneoidea</taxon>
        <taxon>Nephilidae</taxon>
        <taxon>Nephila</taxon>
    </lineage>
</organism>
<name>A0A8X6ITH6_NEPPI</name>
<proteinExistence type="predicted"/>
<dbReference type="AlphaFoldDB" id="A0A8X6ITH6"/>
<comment type="caution">
    <text evidence="1">The sequence shown here is derived from an EMBL/GenBank/DDBJ whole genome shotgun (WGS) entry which is preliminary data.</text>
</comment>
<accession>A0A8X6ITH6</accession>